<gene>
    <name evidence="1" type="ORF">VNO78_24576</name>
</gene>
<dbReference type="Proteomes" id="UP001386955">
    <property type="component" value="Unassembled WGS sequence"/>
</dbReference>
<dbReference type="EMBL" id="JAYMYS010000006">
    <property type="protein sequence ID" value="KAK7389484.1"/>
    <property type="molecule type" value="Genomic_DNA"/>
</dbReference>
<reference evidence="1 2" key="1">
    <citation type="submission" date="2024-01" db="EMBL/GenBank/DDBJ databases">
        <title>The genomes of 5 underutilized Papilionoideae crops provide insights into root nodulation and disease resistanc.</title>
        <authorList>
            <person name="Jiang F."/>
        </authorList>
    </citation>
    <scope>NUCLEOTIDE SEQUENCE [LARGE SCALE GENOMIC DNA]</scope>
    <source>
        <strain evidence="1">DUOXIRENSHENG_FW03</strain>
        <tissue evidence="1">Leaves</tissue>
    </source>
</reference>
<accession>A0AAN9S8A9</accession>
<proteinExistence type="predicted"/>
<evidence type="ECO:0000313" key="2">
    <source>
        <dbReference type="Proteomes" id="UP001386955"/>
    </source>
</evidence>
<sequence length="97" mass="10813">MGKAIDRDGCVVEAKQERWSLCIGGRGEIVEVTEVEQEQDRDGRVAEAKKGDNHVMEAVGDSLCAMLHKQKREMVLSRRTYMARAMSSVQGTLFSLV</sequence>
<dbReference type="AlphaFoldDB" id="A0AAN9S8A9"/>
<name>A0AAN9S8A9_PSOTE</name>
<evidence type="ECO:0000313" key="1">
    <source>
        <dbReference type="EMBL" id="KAK7389484.1"/>
    </source>
</evidence>
<keyword evidence="2" id="KW-1185">Reference proteome</keyword>
<organism evidence="1 2">
    <name type="scientific">Psophocarpus tetragonolobus</name>
    <name type="common">Winged bean</name>
    <name type="synonym">Dolichos tetragonolobus</name>
    <dbReference type="NCBI Taxonomy" id="3891"/>
    <lineage>
        <taxon>Eukaryota</taxon>
        <taxon>Viridiplantae</taxon>
        <taxon>Streptophyta</taxon>
        <taxon>Embryophyta</taxon>
        <taxon>Tracheophyta</taxon>
        <taxon>Spermatophyta</taxon>
        <taxon>Magnoliopsida</taxon>
        <taxon>eudicotyledons</taxon>
        <taxon>Gunneridae</taxon>
        <taxon>Pentapetalae</taxon>
        <taxon>rosids</taxon>
        <taxon>fabids</taxon>
        <taxon>Fabales</taxon>
        <taxon>Fabaceae</taxon>
        <taxon>Papilionoideae</taxon>
        <taxon>50 kb inversion clade</taxon>
        <taxon>NPAAA clade</taxon>
        <taxon>indigoferoid/millettioid clade</taxon>
        <taxon>Phaseoleae</taxon>
        <taxon>Psophocarpus</taxon>
    </lineage>
</organism>
<protein>
    <submittedName>
        <fullName evidence="1">Uncharacterized protein</fullName>
    </submittedName>
</protein>
<comment type="caution">
    <text evidence="1">The sequence shown here is derived from an EMBL/GenBank/DDBJ whole genome shotgun (WGS) entry which is preliminary data.</text>
</comment>